<comment type="caution">
    <text evidence="8">The sequence shown here is derived from an EMBL/GenBank/DDBJ whole genome shotgun (WGS) entry which is preliminary data.</text>
</comment>
<dbReference type="Gene3D" id="3.90.1300.10">
    <property type="entry name" value="Amidase signature (AS) domain"/>
    <property type="match status" value="1"/>
</dbReference>
<dbReference type="SUPFAM" id="SSF75304">
    <property type="entry name" value="Amidase signature (AS) enzymes"/>
    <property type="match status" value="1"/>
</dbReference>
<organism evidence="8 9">
    <name type="scientific">Aspergillus felis</name>
    <dbReference type="NCBI Taxonomy" id="1287682"/>
    <lineage>
        <taxon>Eukaryota</taxon>
        <taxon>Fungi</taxon>
        <taxon>Dikarya</taxon>
        <taxon>Ascomycota</taxon>
        <taxon>Pezizomycotina</taxon>
        <taxon>Eurotiomycetes</taxon>
        <taxon>Eurotiomycetidae</taxon>
        <taxon>Eurotiales</taxon>
        <taxon>Aspergillaceae</taxon>
        <taxon>Aspergillus</taxon>
        <taxon>Aspergillus subgen. Fumigati</taxon>
    </lineage>
</organism>
<dbReference type="PROSITE" id="PS00571">
    <property type="entry name" value="AMIDASES"/>
    <property type="match status" value="1"/>
</dbReference>
<feature type="binding site" evidence="6">
    <location>
        <position position="209"/>
    </location>
    <ligand>
        <name>substrate</name>
    </ligand>
</feature>
<reference evidence="8" key="1">
    <citation type="submission" date="2020-06" db="EMBL/GenBank/DDBJ databases">
        <title>Draft genome sequences of strains closely related to Aspergillus parafelis and Aspergillus hiratsukae.</title>
        <authorList>
            <person name="Dos Santos R.A.C."/>
            <person name="Rivero-Menendez O."/>
            <person name="Steenwyk J.L."/>
            <person name="Mead M.E."/>
            <person name="Goldman G.H."/>
            <person name="Alastruey-Izquierdo A."/>
            <person name="Rokas A."/>
        </authorList>
    </citation>
    <scope>NUCLEOTIDE SEQUENCE</scope>
    <source>
        <strain evidence="8">CNM-CM7691</strain>
    </source>
</reference>
<evidence type="ECO:0000256" key="1">
    <source>
        <dbReference type="ARBA" id="ARBA00001311"/>
    </source>
</evidence>
<evidence type="ECO:0000313" key="8">
    <source>
        <dbReference type="EMBL" id="KAF7181504.1"/>
    </source>
</evidence>
<evidence type="ECO:0000259" key="7">
    <source>
        <dbReference type="Pfam" id="PF01425"/>
    </source>
</evidence>
<dbReference type="AlphaFoldDB" id="A0A8H6QZB1"/>
<feature type="binding site" evidence="6">
    <location>
        <position position="183"/>
    </location>
    <ligand>
        <name>substrate</name>
    </ligand>
</feature>
<keyword evidence="9" id="KW-1185">Reference proteome</keyword>
<evidence type="ECO:0000256" key="5">
    <source>
        <dbReference type="PIRSR" id="PIRSR001221-1"/>
    </source>
</evidence>
<dbReference type="PANTHER" id="PTHR46072:SF4">
    <property type="entry name" value="AMIDASE C550.07-RELATED"/>
    <property type="match status" value="1"/>
</dbReference>
<evidence type="ECO:0000256" key="2">
    <source>
        <dbReference type="ARBA" id="ARBA00009199"/>
    </source>
</evidence>
<dbReference type="EC" id="3.5.1.4" evidence="3"/>
<dbReference type="InterPro" id="IPR023631">
    <property type="entry name" value="Amidase_dom"/>
</dbReference>
<comment type="catalytic activity">
    <reaction evidence="1">
        <text>a monocarboxylic acid amide + H2O = a monocarboxylate + NH4(+)</text>
        <dbReference type="Rhea" id="RHEA:12020"/>
        <dbReference type="ChEBI" id="CHEBI:15377"/>
        <dbReference type="ChEBI" id="CHEBI:28938"/>
        <dbReference type="ChEBI" id="CHEBI:35757"/>
        <dbReference type="ChEBI" id="CHEBI:83628"/>
        <dbReference type="EC" id="3.5.1.4"/>
    </reaction>
</comment>
<dbReference type="Proteomes" id="UP000641853">
    <property type="component" value="Unassembled WGS sequence"/>
</dbReference>
<gene>
    <name evidence="8" type="ORF">CNMCM7691_000722</name>
</gene>
<feature type="binding site" evidence="6">
    <location>
        <begin position="230"/>
        <end position="233"/>
    </location>
    <ligand>
        <name>substrate</name>
    </ligand>
</feature>
<comment type="similarity">
    <text evidence="2">Belongs to the amidase family.</text>
</comment>
<keyword evidence="4" id="KW-0378">Hydrolase</keyword>
<name>A0A8H6QZB1_9EURO</name>
<dbReference type="Pfam" id="PF01425">
    <property type="entry name" value="Amidase"/>
    <property type="match status" value="1"/>
</dbReference>
<dbReference type="InterPro" id="IPR020556">
    <property type="entry name" value="Amidase_CS"/>
</dbReference>
<evidence type="ECO:0000256" key="6">
    <source>
        <dbReference type="PIRSR" id="PIRSR001221-2"/>
    </source>
</evidence>
<evidence type="ECO:0000313" key="9">
    <source>
        <dbReference type="Proteomes" id="UP000641853"/>
    </source>
</evidence>
<dbReference type="PANTHER" id="PTHR46072">
    <property type="entry name" value="AMIDASE-RELATED-RELATED"/>
    <property type="match status" value="1"/>
</dbReference>
<evidence type="ECO:0000256" key="3">
    <source>
        <dbReference type="ARBA" id="ARBA00012922"/>
    </source>
</evidence>
<feature type="active site" description="Charge relay system" evidence="5">
    <location>
        <position position="209"/>
    </location>
</feature>
<feature type="domain" description="Amidase" evidence="7">
    <location>
        <begin position="78"/>
        <end position="551"/>
    </location>
</feature>
<dbReference type="InterPro" id="IPR036928">
    <property type="entry name" value="AS_sf"/>
</dbReference>
<protein>
    <recommendedName>
        <fullName evidence="3">amidase</fullName>
        <ecNumber evidence="3">3.5.1.4</ecNumber>
    </recommendedName>
</protein>
<dbReference type="EMBL" id="JACBAG010001810">
    <property type="protein sequence ID" value="KAF7181504.1"/>
    <property type="molecule type" value="Genomic_DNA"/>
</dbReference>
<dbReference type="PIRSF" id="PIRSF001221">
    <property type="entry name" value="Amidase_fungi"/>
    <property type="match status" value="1"/>
</dbReference>
<accession>A0A8H6QZB1</accession>
<proteinExistence type="inferred from homology"/>
<sequence length="572" mass="62783">MSVQNWEIRARRAKDVLLNSVPKQWILPAHRLPPAHQKNVEDFPRKSGVLSDREVSITEMSATALVAGMRAGLLSAEEVVIAFLKRAVLGHQLLNFATEFMAERAIARARELDEHFKRTGKLVGPLHGVPISVKEHIAIKGRTCNAGFVAWVDDIANEDALLVQYLEKAGAVFHVRTNQPQSLMHLCCDNNLTGPTTNPYNRTLTPGGSSGGEGASMGFKCAALGVGTDIGGSVRAPAGFCGAYGFRPTTLRLPGTGIKVPGAGQEAIRGTAGPLASQSVEDLDLFQRAILDQEPWEIETSLVPIPWRRVKATKAMTVGIMWDDGCVRPHPPVTRALQHAKEKLLAAGIKVVDWEPYRHDHGWEIVVRPSPLNPALHPSLASPQLTTPPEKSNLYFPDAANSQRTVLSQSGEPLLPLTEWAFAYSRASPLTIPENWALNYKRDVYRDEYHALMKSRGVDFILCPVYVGAAAVMGESQYWNYTAIWNILDYPGVVFPSGLVVDPALDPLDGGYRPRSEVDAREWVKYRPERYEGAPIGLQLVGKHFKDEETLAAAGLVSDIVQGRAEDIKPRL</sequence>
<evidence type="ECO:0000256" key="4">
    <source>
        <dbReference type="ARBA" id="ARBA00022801"/>
    </source>
</evidence>
<feature type="active site" description="Charge relay system" evidence="5">
    <location>
        <position position="134"/>
    </location>
</feature>
<feature type="active site" description="Acyl-ester intermediate" evidence="5">
    <location>
        <position position="233"/>
    </location>
</feature>
<dbReference type="GO" id="GO:0004040">
    <property type="term" value="F:amidase activity"/>
    <property type="evidence" value="ECO:0007669"/>
    <property type="project" value="UniProtKB-EC"/>
</dbReference>